<keyword evidence="4" id="KW-0175">Coiled coil</keyword>
<keyword evidence="1 3" id="KW-0328">Glycosyltransferase</keyword>
<organism evidence="6 7">
    <name type="scientific">Schistosoma haematobium</name>
    <name type="common">Blood fluke</name>
    <dbReference type="NCBI Taxonomy" id="6185"/>
    <lineage>
        <taxon>Eukaryota</taxon>
        <taxon>Metazoa</taxon>
        <taxon>Spiralia</taxon>
        <taxon>Lophotrochozoa</taxon>
        <taxon>Platyhelminthes</taxon>
        <taxon>Trematoda</taxon>
        <taxon>Digenea</taxon>
        <taxon>Strigeidida</taxon>
        <taxon>Schistosomatoidea</taxon>
        <taxon>Schistosomatidae</taxon>
        <taxon>Schistosoma</taxon>
    </lineage>
</organism>
<dbReference type="AlphaFoldDB" id="A0A922IHP9"/>
<reference evidence="6" key="3">
    <citation type="submission" date="2021-06" db="EMBL/GenBank/DDBJ databases">
        <title>Chromosome-level genome assembly for S. haematobium.</title>
        <authorList>
            <person name="Stroehlein A.J."/>
        </authorList>
    </citation>
    <scope>NUCLEOTIDE SEQUENCE</scope>
</reference>
<dbReference type="RefSeq" id="XP_051063972.1">
    <property type="nucleotide sequence ID" value="XM_051219263.1"/>
</dbReference>
<comment type="similarity">
    <text evidence="3">Belongs to the glycosyltransferase 23 family.</text>
</comment>
<feature type="region of interest" description="Important for donor substrate binding" evidence="3">
    <location>
        <begin position="290"/>
        <end position="291"/>
    </location>
</feature>
<dbReference type="Gene3D" id="3.40.50.11350">
    <property type="match status" value="1"/>
</dbReference>
<sequence length="530" mass="61370">MPPLFSYQLVFKDKAYRLCFNYNLNADVDVIGISHETLRRRALNYVHEARYTLNNLRNILNQLKRVNQKELDTETISSIQTSLLHYRQNMEETISHFQIILIKLGELDEFSQIRANGLNKLSQRLQEKIQKQQNPSDCKKAKYVTLDFTNLCGLGCRIHQLMYCLQLALENERVFVLKKHHSGDIFREWLHQSMLPLSDKCSYLDSDGRSDNIECLHIRKAFTNHEWLPHVLPKDMSEELLRLHEAPFVWFGGQLAAYIMRLKPQLAQLINVTLKSFETIGDPVVGVHIRRTDKLISEAKLHDLSEYMEHVDNFFDLQSVHLLTMSKRHDMNVETFGSVSKRIIGRENSVQAKRSVYLSTDDPNVFAQLTYSYPNYTVYGSQSRSQSANMNTRVSVSSLNNAIIDIIALSMTDFLVCTLSSNVCRLAYELMQTRHVDLGDATQLVHSIDKLFHEEDYQRMKFDVIIPDMKVNLKYGDVVEISETYWDGSVLVKLVQSSEDIHNKNRKGMGNKFVAPAYKFRPKINMTGFN</sequence>
<dbReference type="InterPro" id="IPR027350">
    <property type="entry name" value="GT23_dom"/>
</dbReference>
<evidence type="ECO:0000259" key="5">
    <source>
        <dbReference type="PROSITE" id="PS51659"/>
    </source>
</evidence>
<feature type="domain" description="GT23" evidence="5">
    <location>
        <begin position="140"/>
        <end position="448"/>
    </location>
</feature>
<comment type="caution">
    <text evidence="6">The sequence shown here is derived from an EMBL/GenBank/DDBJ whole genome shotgun (WGS) entry which is preliminary data.</text>
</comment>
<dbReference type="PANTHER" id="PTHR13132">
    <property type="entry name" value="ALPHA- 1,6 -FUCOSYLTRANSFERASE"/>
    <property type="match status" value="1"/>
</dbReference>
<evidence type="ECO:0000256" key="2">
    <source>
        <dbReference type="ARBA" id="ARBA00022679"/>
    </source>
</evidence>
<reference evidence="6" key="1">
    <citation type="journal article" date="2012" name="Nat. Genet.">
        <title>Whole-genome sequence of Schistosoma haematobium.</title>
        <authorList>
            <person name="Young N.D."/>
            <person name="Jex A.R."/>
            <person name="Li B."/>
            <person name="Liu S."/>
            <person name="Yang L."/>
            <person name="Xiong Z."/>
            <person name="Li Y."/>
            <person name="Cantacessi C."/>
            <person name="Hall R.S."/>
            <person name="Xu X."/>
            <person name="Chen F."/>
            <person name="Wu X."/>
            <person name="Zerlotini A."/>
            <person name="Oliveira G."/>
            <person name="Hofmann A."/>
            <person name="Zhang G."/>
            <person name="Fang X."/>
            <person name="Kang Y."/>
            <person name="Campbell B.E."/>
            <person name="Loukas A."/>
            <person name="Ranganathan S."/>
            <person name="Rollinson D."/>
            <person name="Rinaldi G."/>
            <person name="Brindley P.J."/>
            <person name="Yang H."/>
            <person name="Wang J."/>
            <person name="Wang J."/>
            <person name="Gasser R.B."/>
        </authorList>
    </citation>
    <scope>NUCLEOTIDE SEQUENCE</scope>
</reference>
<gene>
    <name evidence="6" type="primary">FUT8_13</name>
    <name evidence="6" type="ORF">MS3_00010856</name>
</gene>
<reference evidence="6" key="2">
    <citation type="journal article" date="2019" name="Gigascience">
        <title>High-quality Schistosoma haematobium genome achieved by single-molecule and long-range sequencing.</title>
        <authorList>
            <person name="Stroehlein A.J."/>
            <person name="Korhonen P.K."/>
            <person name="Chong T.M."/>
            <person name="Lim Y.L."/>
            <person name="Chan K.G."/>
            <person name="Webster B."/>
            <person name="Rollinson D."/>
            <person name="Brindley P.J."/>
            <person name="Gasser R.B."/>
            <person name="Young N.D."/>
        </authorList>
    </citation>
    <scope>NUCLEOTIDE SEQUENCE</scope>
</reference>
<evidence type="ECO:0000256" key="3">
    <source>
        <dbReference type="PROSITE-ProRule" id="PRU00992"/>
    </source>
</evidence>
<dbReference type="KEGG" id="shx:MS3_00010856"/>
<name>A0A922IHP9_SCHHA</name>
<dbReference type="Pfam" id="PF19745">
    <property type="entry name" value="FUT8_N_cat"/>
    <property type="match status" value="2"/>
</dbReference>
<accession>A0A922IHP9</accession>
<dbReference type="GO" id="GO:0006487">
    <property type="term" value="P:protein N-linked glycosylation"/>
    <property type="evidence" value="ECO:0007669"/>
    <property type="project" value="TreeGrafter"/>
</dbReference>
<dbReference type="GO" id="GO:0046921">
    <property type="term" value="F:alpha-(1-&gt;6)-fucosyltransferase activity"/>
    <property type="evidence" value="ECO:0007669"/>
    <property type="project" value="TreeGrafter"/>
</dbReference>
<proteinExistence type="inferred from homology"/>
<evidence type="ECO:0000256" key="4">
    <source>
        <dbReference type="SAM" id="Coils"/>
    </source>
</evidence>
<keyword evidence="7" id="KW-1185">Reference proteome</keyword>
<evidence type="ECO:0000313" key="7">
    <source>
        <dbReference type="Proteomes" id="UP000471633"/>
    </source>
</evidence>
<dbReference type="GeneID" id="24596668"/>
<dbReference type="InterPro" id="IPR045573">
    <property type="entry name" value="Fut8_N_cat"/>
</dbReference>
<feature type="coiled-coil region" evidence="4">
    <location>
        <begin position="46"/>
        <end position="73"/>
    </location>
</feature>
<dbReference type="Proteomes" id="UP000471633">
    <property type="component" value="Unassembled WGS sequence"/>
</dbReference>
<dbReference type="EMBL" id="AMPZ03000114">
    <property type="protein sequence ID" value="KAH9578486.1"/>
    <property type="molecule type" value="Genomic_DNA"/>
</dbReference>
<dbReference type="PANTHER" id="PTHR13132:SF29">
    <property type="entry name" value="ALPHA-(1,6)-FUCOSYLTRANSFERASE"/>
    <property type="match status" value="1"/>
</dbReference>
<evidence type="ECO:0000313" key="6">
    <source>
        <dbReference type="EMBL" id="KAH9578486.1"/>
    </source>
</evidence>
<evidence type="ECO:0000256" key="1">
    <source>
        <dbReference type="ARBA" id="ARBA00022676"/>
    </source>
</evidence>
<dbReference type="PROSITE" id="PS51659">
    <property type="entry name" value="GT23"/>
    <property type="match status" value="1"/>
</dbReference>
<protein>
    <submittedName>
        <fullName evidence="6">Alpha-(1,6)-fucosyltransferase</fullName>
    </submittedName>
</protein>
<reference evidence="6" key="4">
    <citation type="journal article" date="2022" name="PLoS Pathog.">
        <title>Chromosome-level genome of Schistosoma haematobium underpins genome-wide explorations of molecular variation.</title>
        <authorList>
            <person name="Stroehlein A.J."/>
            <person name="Korhonen P.K."/>
            <person name="Lee V.V."/>
            <person name="Ralph S.A."/>
            <person name="Mentink-Kane M."/>
            <person name="You H."/>
            <person name="McManus D.P."/>
            <person name="Tchuente L.T."/>
            <person name="Stothard J.R."/>
            <person name="Kaur P."/>
            <person name="Dudchenko O."/>
            <person name="Aiden E.L."/>
            <person name="Yang B."/>
            <person name="Yang H."/>
            <person name="Emery A.M."/>
            <person name="Webster B.L."/>
            <person name="Brindley P.J."/>
            <person name="Rollinson D."/>
            <person name="Chang B.C.H."/>
            <person name="Gasser R.B."/>
            <person name="Young N.D."/>
        </authorList>
    </citation>
    <scope>NUCLEOTIDE SEQUENCE</scope>
</reference>
<dbReference type="CTD" id="24596668"/>
<dbReference type="CDD" id="cd11300">
    <property type="entry name" value="Fut8_like"/>
    <property type="match status" value="1"/>
</dbReference>
<keyword evidence="2 3" id="KW-0808">Transferase</keyword>